<reference evidence="2" key="1">
    <citation type="submission" date="2016-10" db="EMBL/GenBank/DDBJ databases">
        <authorList>
            <person name="Benchimol M."/>
            <person name="Almeida L.G."/>
            <person name="Vasconcelos A.T."/>
            <person name="Perreira-Neves A."/>
            <person name="Rosa I.A."/>
            <person name="Tasca T."/>
            <person name="Bogo M.R."/>
            <person name="de Souza W."/>
        </authorList>
    </citation>
    <scope>NUCLEOTIDE SEQUENCE [LARGE SCALE GENOMIC DNA]</scope>
    <source>
        <strain evidence="2">K</strain>
    </source>
</reference>
<gene>
    <name evidence="2" type="ORF">TRFO_17198</name>
</gene>
<keyword evidence="1" id="KW-1133">Transmembrane helix</keyword>
<comment type="caution">
    <text evidence="2">The sequence shown here is derived from an EMBL/GenBank/DDBJ whole genome shotgun (WGS) entry which is preliminary data.</text>
</comment>
<sequence length="206" mass="23533">MKVQFKEIALLYLTGIPLIALANFEVFLLFKDQSFFAPELRSLINSQNNQFGFSKLFERTTIDFAKEIFLLVNILIVAYRIILLIKNRKIRRNNRQRTMEIVSTSLSAMMLAYVAKGDNSSGTMIYASFYSAISLCLFFRKQPNNFSIFGNIPETLLDSLFAARSIRFGGGYFIPIIVDIIIMTGVTLLFIFVSIMGNDEEKKKTK</sequence>
<dbReference type="RefSeq" id="XP_068365969.1">
    <property type="nucleotide sequence ID" value="XM_068499442.1"/>
</dbReference>
<keyword evidence="1" id="KW-0812">Transmembrane</keyword>
<evidence type="ECO:0000313" key="3">
    <source>
        <dbReference type="Proteomes" id="UP000179807"/>
    </source>
</evidence>
<feature type="transmembrane region" description="Helical" evidence="1">
    <location>
        <begin position="9"/>
        <end position="30"/>
    </location>
</feature>
<keyword evidence="1" id="KW-0472">Membrane</keyword>
<protein>
    <submittedName>
        <fullName evidence="2">Uncharacterized protein</fullName>
    </submittedName>
</protein>
<evidence type="ECO:0000313" key="2">
    <source>
        <dbReference type="EMBL" id="OHT12833.1"/>
    </source>
</evidence>
<organism evidence="2 3">
    <name type="scientific">Tritrichomonas foetus</name>
    <dbReference type="NCBI Taxonomy" id="1144522"/>
    <lineage>
        <taxon>Eukaryota</taxon>
        <taxon>Metamonada</taxon>
        <taxon>Parabasalia</taxon>
        <taxon>Tritrichomonadida</taxon>
        <taxon>Tritrichomonadidae</taxon>
        <taxon>Tritrichomonas</taxon>
    </lineage>
</organism>
<feature type="transmembrane region" description="Helical" evidence="1">
    <location>
        <begin position="172"/>
        <end position="196"/>
    </location>
</feature>
<dbReference type="EMBL" id="MLAK01000554">
    <property type="protein sequence ID" value="OHT12833.1"/>
    <property type="molecule type" value="Genomic_DNA"/>
</dbReference>
<dbReference type="VEuPathDB" id="TrichDB:TRFO_17198"/>
<dbReference type="GeneID" id="94834146"/>
<feature type="transmembrane region" description="Helical" evidence="1">
    <location>
        <begin position="97"/>
        <end position="115"/>
    </location>
</feature>
<feature type="transmembrane region" description="Helical" evidence="1">
    <location>
        <begin position="121"/>
        <end position="139"/>
    </location>
</feature>
<dbReference type="Proteomes" id="UP000179807">
    <property type="component" value="Unassembled WGS sequence"/>
</dbReference>
<accession>A0A1J4KNE2</accession>
<keyword evidence="3" id="KW-1185">Reference proteome</keyword>
<proteinExistence type="predicted"/>
<name>A0A1J4KNE2_9EUKA</name>
<evidence type="ECO:0000256" key="1">
    <source>
        <dbReference type="SAM" id="Phobius"/>
    </source>
</evidence>
<dbReference type="AlphaFoldDB" id="A0A1J4KNE2"/>
<feature type="transmembrane region" description="Helical" evidence="1">
    <location>
        <begin position="68"/>
        <end position="85"/>
    </location>
</feature>